<dbReference type="PANTHER" id="PTHR32248">
    <property type="entry name" value="RNA POLYMERASE SIGMA-54 FACTOR"/>
    <property type="match status" value="1"/>
</dbReference>
<dbReference type="AlphaFoldDB" id="A0A382R0W8"/>
<evidence type="ECO:0000256" key="8">
    <source>
        <dbReference type="ARBA" id="ARBA00023163"/>
    </source>
</evidence>
<dbReference type="Gene3D" id="1.10.10.60">
    <property type="entry name" value="Homeodomain-like"/>
    <property type="match status" value="1"/>
</dbReference>
<name>A0A382R0W8_9ZZZZ</name>
<organism evidence="11">
    <name type="scientific">marine metagenome</name>
    <dbReference type="NCBI Taxonomy" id="408172"/>
    <lineage>
        <taxon>unclassified sequences</taxon>
        <taxon>metagenomes</taxon>
        <taxon>ecological metagenomes</taxon>
    </lineage>
</organism>
<keyword evidence="2" id="KW-0240">DNA-directed RNA polymerase</keyword>
<dbReference type="PRINTS" id="PR00045">
    <property type="entry name" value="SIGMA54FCT"/>
</dbReference>
<dbReference type="GO" id="GO:0016779">
    <property type="term" value="F:nucleotidyltransferase activity"/>
    <property type="evidence" value="ECO:0007669"/>
    <property type="project" value="UniProtKB-KW"/>
</dbReference>
<dbReference type="PROSITE" id="PS50044">
    <property type="entry name" value="SIGMA54_3"/>
    <property type="match status" value="1"/>
</dbReference>
<dbReference type="InterPro" id="IPR000394">
    <property type="entry name" value="RNA_pol_sigma_54"/>
</dbReference>
<reference evidence="11" key="1">
    <citation type="submission" date="2018-05" db="EMBL/GenBank/DDBJ databases">
        <authorList>
            <person name="Lanie J.A."/>
            <person name="Ng W.-L."/>
            <person name="Kazmierczak K.M."/>
            <person name="Andrzejewski T.M."/>
            <person name="Davidsen T.M."/>
            <person name="Wayne K.J."/>
            <person name="Tettelin H."/>
            <person name="Glass J.I."/>
            <person name="Rusch D."/>
            <person name="Podicherti R."/>
            <person name="Tsui H.-C.T."/>
            <person name="Winkler M.E."/>
        </authorList>
    </citation>
    <scope>NUCLEOTIDE SEQUENCE</scope>
</reference>
<dbReference type="NCBIfam" id="TIGR02395">
    <property type="entry name" value="rpoN_sigma"/>
    <property type="match status" value="1"/>
</dbReference>
<evidence type="ECO:0000256" key="5">
    <source>
        <dbReference type="ARBA" id="ARBA00023015"/>
    </source>
</evidence>
<dbReference type="InterPro" id="IPR007634">
    <property type="entry name" value="RNA_pol_sigma_54_DNA-bd"/>
</dbReference>
<feature type="non-terminal residue" evidence="11">
    <location>
        <position position="327"/>
    </location>
</feature>
<dbReference type="InterPro" id="IPR038709">
    <property type="entry name" value="RpoN_core-bd_sf"/>
</dbReference>
<dbReference type="InterPro" id="IPR007046">
    <property type="entry name" value="RNA_pol_sigma_54_core-bd"/>
</dbReference>
<evidence type="ECO:0000313" key="11">
    <source>
        <dbReference type="EMBL" id="SVC90241.1"/>
    </source>
</evidence>
<dbReference type="GO" id="GO:0016987">
    <property type="term" value="F:sigma factor activity"/>
    <property type="evidence" value="ECO:0007669"/>
    <property type="project" value="UniProtKB-KW"/>
</dbReference>
<dbReference type="EMBL" id="UINC01117661">
    <property type="protein sequence ID" value="SVC90241.1"/>
    <property type="molecule type" value="Genomic_DNA"/>
</dbReference>
<keyword evidence="7" id="KW-0238">DNA-binding</keyword>
<dbReference type="GO" id="GO:0006352">
    <property type="term" value="P:DNA-templated transcription initiation"/>
    <property type="evidence" value="ECO:0007669"/>
    <property type="project" value="InterPro"/>
</dbReference>
<evidence type="ECO:0000256" key="6">
    <source>
        <dbReference type="ARBA" id="ARBA00023082"/>
    </source>
</evidence>
<dbReference type="PANTHER" id="PTHR32248:SF4">
    <property type="entry name" value="RNA POLYMERASE SIGMA-54 FACTOR"/>
    <property type="match status" value="1"/>
</dbReference>
<feature type="domain" description="RNA polymerase sigma factor 54 DNA-binding" evidence="9">
    <location>
        <begin position="188"/>
        <end position="327"/>
    </location>
</feature>
<dbReference type="GO" id="GO:0000428">
    <property type="term" value="C:DNA-directed RNA polymerase complex"/>
    <property type="evidence" value="ECO:0007669"/>
    <property type="project" value="UniProtKB-KW"/>
</dbReference>
<dbReference type="Pfam" id="PF04552">
    <property type="entry name" value="Sigma54_DBD"/>
    <property type="match status" value="1"/>
</dbReference>
<dbReference type="Gene3D" id="1.10.10.1330">
    <property type="entry name" value="RNA polymerase sigma-54 factor, core-binding domain"/>
    <property type="match status" value="1"/>
</dbReference>
<keyword evidence="6" id="KW-0731">Sigma factor</keyword>
<evidence type="ECO:0000259" key="9">
    <source>
        <dbReference type="Pfam" id="PF04552"/>
    </source>
</evidence>
<keyword evidence="5" id="KW-0805">Transcription regulation</keyword>
<evidence type="ECO:0000256" key="7">
    <source>
        <dbReference type="ARBA" id="ARBA00023125"/>
    </source>
</evidence>
<protein>
    <recommendedName>
        <fullName evidence="12">RNA polymerase sigma-54 factor</fullName>
    </recommendedName>
</protein>
<evidence type="ECO:0000259" key="10">
    <source>
        <dbReference type="Pfam" id="PF04963"/>
    </source>
</evidence>
<proteinExistence type="inferred from homology"/>
<feature type="domain" description="RNA polymerase sigma factor 54 core-binding" evidence="10">
    <location>
        <begin position="2"/>
        <end position="173"/>
    </location>
</feature>
<keyword evidence="3" id="KW-0808">Transferase</keyword>
<evidence type="ECO:0000256" key="1">
    <source>
        <dbReference type="ARBA" id="ARBA00008798"/>
    </source>
</evidence>
<accession>A0A382R0W8</accession>
<evidence type="ECO:0000256" key="3">
    <source>
        <dbReference type="ARBA" id="ARBA00022679"/>
    </source>
</evidence>
<dbReference type="Pfam" id="PF04963">
    <property type="entry name" value="Sigma54_CBD"/>
    <property type="match status" value="1"/>
</dbReference>
<evidence type="ECO:0000256" key="2">
    <source>
        <dbReference type="ARBA" id="ARBA00022478"/>
    </source>
</evidence>
<evidence type="ECO:0000256" key="4">
    <source>
        <dbReference type="ARBA" id="ARBA00022695"/>
    </source>
</evidence>
<keyword evidence="8" id="KW-0804">Transcription</keyword>
<evidence type="ECO:0008006" key="12">
    <source>
        <dbReference type="Google" id="ProtNLM"/>
    </source>
</evidence>
<sequence length="327" mass="36867">MGQLKLADVSENELEAARYLVGSLDESGFLSAPLSDLALTSELPLADLQNAHKVLKTFDPSGIAAADLRECLLHQLEQSGEVESPAYVVVRDHLDLLLRRRVPDLARKLSLPNDDVHELIERIAELDPAPGRRFSMDTNHSISPDATVERVGDEWVISLTDDFIPRLRINKTYKDLIAKGKLEAKEKDYVRNQMRSGKFLINAIEQRQNTIERITRKLIERQTEFFEEGVSSLKPLTMAEMAEEIGVHETTISRAISSKYLQTSHGIFPFKYFFTHGYVGKDGDLVSNTSVKELIGSIIEKEDPAKPLSDRKIVDILAKRDMTLARR</sequence>
<dbReference type="GO" id="GO:0001216">
    <property type="term" value="F:DNA-binding transcription activator activity"/>
    <property type="evidence" value="ECO:0007669"/>
    <property type="project" value="InterPro"/>
</dbReference>
<keyword evidence="4" id="KW-0548">Nucleotidyltransferase</keyword>
<dbReference type="GO" id="GO:0003677">
    <property type="term" value="F:DNA binding"/>
    <property type="evidence" value="ECO:0007669"/>
    <property type="project" value="UniProtKB-KW"/>
</dbReference>
<comment type="similarity">
    <text evidence="1">Belongs to the sigma-54 factor family.</text>
</comment>
<gene>
    <name evidence="11" type="ORF">METZ01_LOCUS343095</name>
</gene>